<dbReference type="CDD" id="cd00093">
    <property type="entry name" value="HTH_XRE"/>
    <property type="match status" value="1"/>
</dbReference>
<dbReference type="InterPro" id="IPR010982">
    <property type="entry name" value="Lambda_DNA-bd_dom_sf"/>
</dbReference>
<protein>
    <submittedName>
        <fullName evidence="2">Helix-turn-helix transcriptional regulator</fullName>
    </submittedName>
</protein>
<proteinExistence type="predicted"/>
<organism evidence="2 3">
    <name type="scientific">Chryseolinea lacunae</name>
    <dbReference type="NCBI Taxonomy" id="2801331"/>
    <lineage>
        <taxon>Bacteria</taxon>
        <taxon>Pseudomonadati</taxon>
        <taxon>Bacteroidota</taxon>
        <taxon>Cytophagia</taxon>
        <taxon>Cytophagales</taxon>
        <taxon>Fulvivirgaceae</taxon>
        <taxon>Chryseolinea</taxon>
    </lineage>
</organism>
<dbReference type="Gene3D" id="1.10.260.40">
    <property type="entry name" value="lambda repressor-like DNA-binding domains"/>
    <property type="match status" value="1"/>
</dbReference>
<dbReference type="RefSeq" id="WP_202008806.1">
    <property type="nucleotide sequence ID" value="NZ_JAERRB010000003.1"/>
</dbReference>
<dbReference type="SMART" id="SM00530">
    <property type="entry name" value="HTH_XRE"/>
    <property type="match status" value="1"/>
</dbReference>
<gene>
    <name evidence="2" type="ORF">JI741_09350</name>
</gene>
<dbReference type="Pfam" id="PF01381">
    <property type="entry name" value="HTH_3"/>
    <property type="match status" value="1"/>
</dbReference>
<dbReference type="SUPFAM" id="SSF47413">
    <property type="entry name" value="lambda repressor-like DNA-binding domains"/>
    <property type="match status" value="1"/>
</dbReference>
<dbReference type="Proteomes" id="UP000613030">
    <property type="component" value="Unassembled WGS sequence"/>
</dbReference>
<sequence>MAKRKSKTEKPVYNRIKEVLEDLNKSQTWLAEQLDVDFQTVTRYANNHRQPTIEKLFKIAAILKINPRELLNS</sequence>
<evidence type="ECO:0000313" key="2">
    <source>
        <dbReference type="EMBL" id="MBL0741425.1"/>
    </source>
</evidence>
<accession>A0ABS1KQ23</accession>
<dbReference type="EMBL" id="JAERRB010000003">
    <property type="protein sequence ID" value="MBL0741425.1"/>
    <property type="molecule type" value="Genomic_DNA"/>
</dbReference>
<evidence type="ECO:0000259" key="1">
    <source>
        <dbReference type="PROSITE" id="PS50943"/>
    </source>
</evidence>
<feature type="domain" description="HTH cro/C1-type" evidence="1">
    <location>
        <begin position="16"/>
        <end position="70"/>
    </location>
</feature>
<name>A0ABS1KQ23_9BACT</name>
<reference evidence="2 3" key="1">
    <citation type="submission" date="2021-01" db="EMBL/GenBank/DDBJ databases">
        <title>Chryseolinea sp. Jin1 Genome sequencing and assembly.</title>
        <authorList>
            <person name="Kim I."/>
        </authorList>
    </citation>
    <scope>NUCLEOTIDE SEQUENCE [LARGE SCALE GENOMIC DNA]</scope>
    <source>
        <strain evidence="2 3">Jin1</strain>
    </source>
</reference>
<keyword evidence="3" id="KW-1185">Reference proteome</keyword>
<dbReference type="PROSITE" id="PS50943">
    <property type="entry name" value="HTH_CROC1"/>
    <property type="match status" value="1"/>
</dbReference>
<dbReference type="InterPro" id="IPR001387">
    <property type="entry name" value="Cro/C1-type_HTH"/>
</dbReference>
<comment type="caution">
    <text evidence="2">The sequence shown here is derived from an EMBL/GenBank/DDBJ whole genome shotgun (WGS) entry which is preliminary data.</text>
</comment>
<evidence type="ECO:0000313" key="3">
    <source>
        <dbReference type="Proteomes" id="UP000613030"/>
    </source>
</evidence>